<dbReference type="SMART" id="SM00387">
    <property type="entry name" value="HATPase_c"/>
    <property type="match status" value="1"/>
</dbReference>
<accession>A0A7K1TL25</accession>
<dbReference type="PROSITE" id="PS50113">
    <property type="entry name" value="PAC"/>
    <property type="match status" value="1"/>
</dbReference>
<dbReference type="CDD" id="cd00130">
    <property type="entry name" value="PAS"/>
    <property type="match status" value="1"/>
</dbReference>
<dbReference type="InterPro" id="IPR000014">
    <property type="entry name" value="PAS"/>
</dbReference>
<dbReference type="InterPro" id="IPR003594">
    <property type="entry name" value="HATPase_dom"/>
</dbReference>
<dbReference type="PROSITE" id="PS50109">
    <property type="entry name" value="HIS_KIN"/>
    <property type="match status" value="1"/>
</dbReference>
<dbReference type="InterPro" id="IPR013656">
    <property type="entry name" value="PAS_4"/>
</dbReference>
<dbReference type="CDD" id="cd00082">
    <property type="entry name" value="HisKA"/>
    <property type="match status" value="1"/>
</dbReference>
<dbReference type="InterPro" id="IPR005467">
    <property type="entry name" value="His_kinase_dom"/>
</dbReference>
<dbReference type="Gene3D" id="3.30.450.20">
    <property type="entry name" value="PAS domain"/>
    <property type="match status" value="4"/>
</dbReference>
<dbReference type="Proteomes" id="UP000441336">
    <property type="component" value="Unassembled WGS sequence"/>
</dbReference>
<keyword evidence="3" id="KW-0597">Phosphoprotein</keyword>
<protein>
    <recommendedName>
        <fullName evidence="2">histidine kinase</fullName>
        <ecNumber evidence="2">2.7.13.3</ecNumber>
    </recommendedName>
</protein>
<dbReference type="InterPro" id="IPR036890">
    <property type="entry name" value="HATPase_C_sf"/>
</dbReference>
<organism evidence="9 10">
    <name type="scientific">Hymenobacter ginkgonis</name>
    <dbReference type="NCBI Taxonomy" id="2682976"/>
    <lineage>
        <taxon>Bacteria</taxon>
        <taxon>Pseudomonadati</taxon>
        <taxon>Bacteroidota</taxon>
        <taxon>Cytophagia</taxon>
        <taxon>Cytophagales</taxon>
        <taxon>Hymenobacteraceae</taxon>
        <taxon>Hymenobacter</taxon>
    </lineage>
</organism>
<evidence type="ECO:0000259" key="8">
    <source>
        <dbReference type="PROSITE" id="PS50113"/>
    </source>
</evidence>
<dbReference type="InterPro" id="IPR004358">
    <property type="entry name" value="Sig_transdc_His_kin-like_C"/>
</dbReference>
<keyword evidence="4" id="KW-0808">Transferase</keyword>
<comment type="caution">
    <text evidence="9">The sequence shown here is derived from an EMBL/GenBank/DDBJ whole genome shotgun (WGS) entry which is preliminary data.</text>
</comment>
<dbReference type="InterPro" id="IPR035965">
    <property type="entry name" value="PAS-like_dom_sf"/>
</dbReference>
<dbReference type="InterPro" id="IPR052162">
    <property type="entry name" value="Sensor_kinase/Photoreceptor"/>
</dbReference>
<dbReference type="InterPro" id="IPR036097">
    <property type="entry name" value="HisK_dim/P_sf"/>
</dbReference>
<feature type="domain" description="PAC" evidence="8">
    <location>
        <begin position="516"/>
        <end position="569"/>
    </location>
</feature>
<dbReference type="PANTHER" id="PTHR43304">
    <property type="entry name" value="PHYTOCHROME-LIKE PROTEIN CPH1"/>
    <property type="match status" value="1"/>
</dbReference>
<evidence type="ECO:0000256" key="4">
    <source>
        <dbReference type="ARBA" id="ARBA00022679"/>
    </source>
</evidence>
<evidence type="ECO:0000313" key="9">
    <source>
        <dbReference type="EMBL" id="MVN78811.1"/>
    </source>
</evidence>
<keyword evidence="5" id="KW-0418">Kinase</keyword>
<dbReference type="Gene3D" id="3.30.565.10">
    <property type="entry name" value="Histidine kinase-like ATPase, C-terminal domain"/>
    <property type="match status" value="1"/>
</dbReference>
<dbReference type="RefSeq" id="WP_157569295.1">
    <property type="nucleotide sequence ID" value="NZ_WQKZ01000007.1"/>
</dbReference>
<dbReference type="Pfam" id="PF02518">
    <property type="entry name" value="HATPase_c"/>
    <property type="match status" value="1"/>
</dbReference>
<reference evidence="9 10" key="1">
    <citation type="submission" date="2019-12" db="EMBL/GenBank/DDBJ databases">
        <title>Hymenobacter sp. HMF4947 Genome sequencing and assembly.</title>
        <authorList>
            <person name="Kang H."/>
            <person name="Cha I."/>
            <person name="Kim H."/>
            <person name="Joh K."/>
        </authorList>
    </citation>
    <scope>NUCLEOTIDE SEQUENCE [LARGE SCALE GENOMIC DNA]</scope>
    <source>
        <strain evidence="9 10">HMF4947</strain>
    </source>
</reference>
<gene>
    <name evidence="9" type="ORF">GO988_20960</name>
</gene>
<dbReference type="InterPro" id="IPR000700">
    <property type="entry name" value="PAS-assoc_C"/>
</dbReference>
<dbReference type="PANTHER" id="PTHR43304:SF1">
    <property type="entry name" value="PAC DOMAIN-CONTAINING PROTEIN"/>
    <property type="match status" value="1"/>
</dbReference>
<dbReference type="SUPFAM" id="SSF55785">
    <property type="entry name" value="PYP-like sensor domain (PAS domain)"/>
    <property type="match status" value="3"/>
</dbReference>
<dbReference type="SMART" id="SM00388">
    <property type="entry name" value="HisKA"/>
    <property type="match status" value="1"/>
</dbReference>
<dbReference type="EC" id="2.7.13.3" evidence="2"/>
<dbReference type="Gene3D" id="1.10.287.130">
    <property type="match status" value="1"/>
</dbReference>
<dbReference type="SUPFAM" id="SSF47384">
    <property type="entry name" value="Homodimeric domain of signal transducing histidine kinase"/>
    <property type="match status" value="1"/>
</dbReference>
<evidence type="ECO:0000313" key="10">
    <source>
        <dbReference type="Proteomes" id="UP000441336"/>
    </source>
</evidence>
<sequence length="816" mass="89296">MASFADFSSADSSAIPPAADSADAQHLLAQRQALYRFYDDTPAAVCVLRGPAHHYEYLNAAYQRLLPSRPLLGLPVAEALPELVATGILALLDGVYQTGTTYHGTEQSVPLAATADQPAEERFFTFTYQATREQGAVVGISTFATDVTEQVRARRQQEAQRRQLAELFEQAPVGIATFRGPRYVIEMANPAVCALWGRTPAQAVGMPLFELLPEAAGQGFEELLDGVLATGEPYVAHELPSFIDRDGHRDTVYWNFVYHPLRETDGRITGITVVATEVSESVQTRRQVEQLNHELEARVTERTRELGEQQTLLGEILGQTPAYIATLSGPELRFSFLNNNYQRLLGGQPALGRPLAEVQPDAVAQGFGEMLGRIGAGGPPVVSPTTPLWRTQSVGQQQLGYYDLTYAPLRDAQGEPRGVLAFGVEVTEQVLARQEREAQRQLLHTVFEQSPTALYVVRGANHVLEVVNPLMARILGHSAEELLGQPFMEAMPELEGQGIAELLDQVWHTGQPYYQQERPAHLTYHQPGQPGYYTFVHQPLLDEQGVVAAIACVAVDVTEQVSARQQVQALNEELTSTNQALLQTNQQLRRTNADLDTFVYTASHDLKSPITNLEGLLAVLRDTLPVEVQQQSLVAPLLDLLDGTVARFRLTIEQLTELIRLQQSPAGPAQQVPLGPLVAAVLADLATEVTAAQAQVEVAIADGLGLYFAPANLRSIVYNLVSNALKYRDPARPAQVTVRAERQPTAVVLTVQDNGLGMSASQQERLFQAFQRLHTHVEGTGVGLYMIKRLIENVGARIEVASQPGQGSTFTVTFPI</sequence>
<evidence type="ECO:0000256" key="1">
    <source>
        <dbReference type="ARBA" id="ARBA00000085"/>
    </source>
</evidence>
<dbReference type="PRINTS" id="PR00344">
    <property type="entry name" value="BCTRLSENSOR"/>
</dbReference>
<feature type="domain" description="PAS" evidence="7">
    <location>
        <begin position="439"/>
        <end position="510"/>
    </location>
</feature>
<evidence type="ECO:0000256" key="5">
    <source>
        <dbReference type="ARBA" id="ARBA00022777"/>
    </source>
</evidence>
<evidence type="ECO:0000259" key="6">
    <source>
        <dbReference type="PROSITE" id="PS50109"/>
    </source>
</evidence>
<dbReference type="SMART" id="SM00091">
    <property type="entry name" value="PAS"/>
    <property type="match status" value="3"/>
</dbReference>
<evidence type="ECO:0000256" key="3">
    <source>
        <dbReference type="ARBA" id="ARBA00022553"/>
    </source>
</evidence>
<proteinExistence type="predicted"/>
<keyword evidence="10" id="KW-1185">Reference proteome</keyword>
<dbReference type="GO" id="GO:0000155">
    <property type="term" value="F:phosphorelay sensor kinase activity"/>
    <property type="evidence" value="ECO:0007669"/>
    <property type="project" value="InterPro"/>
</dbReference>
<dbReference type="InterPro" id="IPR003661">
    <property type="entry name" value="HisK_dim/P_dom"/>
</dbReference>
<name>A0A7K1TL25_9BACT</name>
<dbReference type="AlphaFoldDB" id="A0A7K1TL25"/>
<comment type="catalytic activity">
    <reaction evidence="1">
        <text>ATP + protein L-histidine = ADP + protein N-phospho-L-histidine.</text>
        <dbReference type="EC" id="2.7.13.3"/>
    </reaction>
</comment>
<evidence type="ECO:0000256" key="2">
    <source>
        <dbReference type="ARBA" id="ARBA00012438"/>
    </source>
</evidence>
<dbReference type="EMBL" id="WQKZ01000007">
    <property type="protein sequence ID" value="MVN78811.1"/>
    <property type="molecule type" value="Genomic_DNA"/>
</dbReference>
<feature type="domain" description="Histidine kinase" evidence="6">
    <location>
        <begin position="601"/>
        <end position="816"/>
    </location>
</feature>
<dbReference type="SUPFAM" id="SSF55874">
    <property type="entry name" value="ATPase domain of HSP90 chaperone/DNA topoisomerase II/histidine kinase"/>
    <property type="match status" value="1"/>
</dbReference>
<dbReference type="NCBIfam" id="TIGR00229">
    <property type="entry name" value="sensory_box"/>
    <property type="match status" value="2"/>
</dbReference>
<dbReference type="Pfam" id="PF08448">
    <property type="entry name" value="PAS_4"/>
    <property type="match status" value="4"/>
</dbReference>
<dbReference type="PROSITE" id="PS50112">
    <property type="entry name" value="PAS"/>
    <property type="match status" value="1"/>
</dbReference>
<evidence type="ECO:0000259" key="7">
    <source>
        <dbReference type="PROSITE" id="PS50112"/>
    </source>
</evidence>